<accession>A0A0J9SHH2</accession>
<dbReference type="EMBL" id="KQ234184">
    <property type="protein sequence ID" value="KMZ82459.1"/>
    <property type="molecule type" value="Genomic_DNA"/>
</dbReference>
<feature type="transmembrane region" description="Helical" evidence="1">
    <location>
        <begin position="52"/>
        <end position="78"/>
    </location>
</feature>
<name>A0A0J9SHH2_PLAVI</name>
<reference evidence="2 3" key="1">
    <citation type="submission" date="2011-08" db="EMBL/GenBank/DDBJ databases">
        <title>The Genome Sequence of Plasmodium vivax India VII.</title>
        <authorList>
            <consortium name="The Broad Institute Genome Sequencing Platform"/>
            <consortium name="The Broad Institute Genome Sequencing Center for Infectious Disease"/>
            <person name="Neafsey D."/>
            <person name="Carlton J."/>
            <person name="Barnwell J."/>
            <person name="Collins W."/>
            <person name="Escalante A."/>
            <person name="Mullikin J."/>
            <person name="Saul A."/>
            <person name="Guigo R."/>
            <person name="Camara F."/>
            <person name="Young S.K."/>
            <person name="Zeng Q."/>
            <person name="Gargeya S."/>
            <person name="Fitzgerald M."/>
            <person name="Haas B."/>
            <person name="Abouelleil A."/>
            <person name="Alvarado L."/>
            <person name="Arachchi H.M."/>
            <person name="Berlin A."/>
            <person name="Brown A."/>
            <person name="Chapman S.B."/>
            <person name="Chen Z."/>
            <person name="Dunbar C."/>
            <person name="Freedman E."/>
            <person name="Gearin G."/>
            <person name="Gellesch M."/>
            <person name="Goldberg J."/>
            <person name="Griggs A."/>
            <person name="Gujja S."/>
            <person name="Heiman D."/>
            <person name="Howarth C."/>
            <person name="Larson L."/>
            <person name="Lui A."/>
            <person name="MacDonald P.J.P."/>
            <person name="Montmayeur A."/>
            <person name="Murphy C."/>
            <person name="Neiman D."/>
            <person name="Pearson M."/>
            <person name="Priest M."/>
            <person name="Roberts A."/>
            <person name="Saif S."/>
            <person name="Shea T."/>
            <person name="Shenoy N."/>
            <person name="Sisk P."/>
            <person name="Stolte C."/>
            <person name="Sykes S."/>
            <person name="Wortman J."/>
            <person name="Nusbaum C."/>
            <person name="Birren B."/>
        </authorList>
    </citation>
    <scope>NUCLEOTIDE SEQUENCE [LARGE SCALE GENOMIC DNA]</scope>
    <source>
        <strain evidence="2 3">India VII</strain>
    </source>
</reference>
<dbReference type="AlphaFoldDB" id="A0A0J9SHH2"/>
<proteinExistence type="predicted"/>
<evidence type="ECO:0000256" key="1">
    <source>
        <dbReference type="SAM" id="Phobius"/>
    </source>
</evidence>
<sequence length="108" mass="12518">MLFGLLPLLGYIYPILFYGEKQAIIPWCGARRHGKTKVKPCGITYYNPDLFLAMYCLNMIYLCTSVIIVISVIVYTFIKAVKYEKLKAGKGKMNRKEYINFCKEVFLI</sequence>
<dbReference type="Proteomes" id="UP000053562">
    <property type="component" value="Unassembled WGS sequence"/>
</dbReference>
<keyword evidence="1" id="KW-0812">Transmembrane</keyword>
<feature type="non-terminal residue" evidence="2">
    <location>
        <position position="108"/>
    </location>
</feature>
<keyword evidence="1" id="KW-1133">Transmembrane helix</keyword>
<gene>
    <name evidence="2" type="ORF">PVIIG_06193</name>
</gene>
<protein>
    <submittedName>
        <fullName evidence="2">Uncharacterized protein</fullName>
    </submittedName>
</protein>
<organism evidence="2 3">
    <name type="scientific">Plasmodium vivax India VII</name>
    <dbReference type="NCBI Taxonomy" id="1077284"/>
    <lineage>
        <taxon>Eukaryota</taxon>
        <taxon>Sar</taxon>
        <taxon>Alveolata</taxon>
        <taxon>Apicomplexa</taxon>
        <taxon>Aconoidasida</taxon>
        <taxon>Haemosporida</taxon>
        <taxon>Plasmodiidae</taxon>
        <taxon>Plasmodium</taxon>
        <taxon>Plasmodium (Plasmodium)</taxon>
    </lineage>
</organism>
<evidence type="ECO:0000313" key="3">
    <source>
        <dbReference type="Proteomes" id="UP000053562"/>
    </source>
</evidence>
<evidence type="ECO:0000313" key="2">
    <source>
        <dbReference type="EMBL" id="KMZ82459.1"/>
    </source>
</evidence>
<dbReference type="OrthoDB" id="10469430at2759"/>
<keyword evidence="1" id="KW-0472">Membrane</keyword>